<dbReference type="Proteomes" id="UP001626550">
    <property type="component" value="Unassembled WGS sequence"/>
</dbReference>
<name>A0ABD2QIY8_9PLAT</name>
<proteinExistence type="predicted"/>
<organism evidence="1 2">
    <name type="scientific">Cichlidogyrus casuarinus</name>
    <dbReference type="NCBI Taxonomy" id="1844966"/>
    <lineage>
        <taxon>Eukaryota</taxon>
        <taxon>Metazoa</taxon>
        <taxon>Spiralia</taxon>
        <taxon>Lophotrochozoa</taxon>
        <taxon>Platyhelminthes</taxon>
        <taxon>Monogenea</taxon>
        <taxon>Monopisthocotylea</taxon>
        <taxon>Dactylogyridea</taxon>
        <taxon>Ancyrocephalidae</taxon>
        <taxon>Cichlidogyrus</taxon>
    </lineage>
</organism>
<protein>
    <submittedName>
        <fullName evidence="1">Uncharacterized protein</fullName>
    </submittedName>
</protein>
<evidence type="ECO:0000313" key="2">
    <source>
        <dbReference type="Proteomes" id="UP001626550"/>
    </source>
</evidence>
<gene>
    <name evidence="1" type="ORF">Ciccas_001867</name>
</gene>
<dbReference type="EMBL" id="JBJKFK010000133">
    <property type="protein sequence ID" value="KAL3319474.1"/>
    <property type="molecule type" value="Genomic_DNA"/>
</dbReference>
<evidence type="ECO:0000313" key="1">
    <source>
        <dbReference type="EMBL" id="KAL3319474.1"/>
    </source>
</evidence>
<keyword evidence="2" id="KW-1185">Reference proteome</keyword>
<dbReference type="AlphaFoldDB" id="A0ABD2QIY8"/>
<comment type="caution">
    <text evidence="1">The sequence shown here is derived from an EMBL/GenBank/DDBJ whole genome shotgun (WGS) entry which is preliminary data.</text>
</comment>
<accession>A0ABD2QIY8</accession>
<reference evidence="1 2" key="1">
    <citation type="submission" date="2024-11" db="EMBL/GenBank/DDBJ databases">
        <title>Adaptive evolution of stress response genes in parasites aligns with host niche diversity.</title>
        <authorList>
            <person name="Hahn C."/>
            <person name="Resl P."/>
        </authorList>
    </citation>
    <scope>NUCLEOTIDE SEQUENCE [LARGE SCALE GENOMIC DNA]</scope>
    <source>
        <strain evidence="1">EGGRZ-B1_66</strain>
        <tissue evidence="1">Body</tissue>
    </source>
</reference>
<sequence>MAEHCESVVVSETFNLKRLAKCLDLFDIDSFTHTVHSLSLKVKKTSVLSGGRFNWDDSSRWLTVTVQDVLALNGHIARITSNASRARH</sequence>